<dbReference type="SUPFAM" id="SSF50156">
    <property type="entry name" value="PDZ domain-like"/>
    <property type="match status" value="1"/>
</dbReference>
<proteinExistence type="predicted"/>
<protein>
    <submittedName>
        <fullName evidence="3">Uncharacterized protein</fullName>
    </submittedName>
</protein>
<feature type="compositionally biased region" description="Basic and acidic residues" evidence="2">
    <location>
        <begin position="391"/>
        <end position="402"/>
    </location>
</feature>
<evidence type="ECO:0000313" key="3">
    <source>
        <dbReference type="EMBL" id="KAK7193978.1"/>
    </source>
</evidence>
<dbReference type="EMBL" id="JAECZO010000029">
    <property type="protein sequence ID" value="KAK7193978.1"/>
    <property type="molecule type" value="Genomic_DNA"/>
</dbReference>
<organism evidence="3 4">
    <name type="scientific">Novymonas esmeraldas</name>
    <dbReference type="NCBI Taxonomy" id="1808958"/>
    <lineage>
        <taxon>Eukaryota</taxon>
        <taxon>Discoba</taxon>
        <taxon>Euglenozoa</taxon>
        <taxon>Kinetoplastea</taxon>
        <taxon>Metakinetoplastina</taxon>
        <taxon>Trypanosomatida</taxon>
        <taxon>Trypanosomatidae</taxon>
        <taxon>Novymonas</taxon>
    </lineage>
</organism>
<dbReference type="Gene3D" id="2.30.42.10">
    <property type="match status" value="1"/>
</dbReference>
<keyword evidence="1" id="KW-0175">Coiled coil</keyword>
<comment type="caution">
    <text evidence="3">The sequence shown here is derived from an EMBL/GenBank/DDBJ whole genome shotgun (WGS) entry which is preliminary data.</text>
</comment>
<dbReference type="InterPro" id="IPR036034">
    <property type="entry name" value="PDZ_sf"/>
</dbReference>
<keyword evidence="4" id="KW-1185">Reference proteome</keyword>
<sequence length="455" mass="50451">MSSFLQRLKGGATAVDNKAAPDNAGMVIRRLEKRVVSQPVEQLGITFGADAEVTAVAPNSPAAAANIPVGFMVFDVNGDFVENEQQFNEAARKSLNLTVKLQSTSGMTELIARVLDDDDRRATGVIAESALNYDELLRTTPRFNFLSGDHPLFGRYNKRLSHKRHAAALIAQRTAEAELQRQKEMKERLRKALEEEAALQKKKEKEEAELQRMRAAQESARFVPEEPFLKVIRDESAFGEAARAQKKPEEPAKQHLEEKAMLPAEISVPQNHPAVPAIATAAPPAEAAAALSAEELLALVGAPTDTLEAVPPALEELAEAIALPTPEITATYLALPAEEYTLCSGERVVSIVKRRTGPIPPPPPGKPPVMNEAAASPANGDVEKPIAAPKTEQHRDSEEKHRYTSRRRSRSPQTRHRSERHTSSRHRSRRHRREESPSRRHTERSRDSKHRREHR</sequence>
<reference evidence="3 4" key="1">
    <citation type="journal article" date="2021" name="MBio">
        <title>A New Model Trypanosomatid, Novymonas esmeraldas: Genomic Perception of Its 'Candidatus Pandoraea novymonadis' Endosymbiont.</title>
        <authorList>
            <person name="Zakharova A."/>
            <person name="Saura A."/>
            <person name="Butenko A."/>
            <person name="Podesvova L."/>
            <person name="Warmusova S."/>
            <person name="Kostygov A.Y."/>
            <person name="Nenarokova A."/>
            <person name="Lukes J."/>
            <person name="Opperdoes F.R."/>
            <person name="Yurchenko V."/>
        </authorList>
    </citation>
    <scope>NUCLEOTIDE SEQUENCE [LARGE SCALE GENOMIC DNA]</scope>
    <source>
        <strain evidence="3 4">E262AT.01</strain>
    </source>
</reference>
<dbReference type="AlphaFoldDB" id="A0AAW0EIK2"/>
<name>A0AAW0EIK2_9TRYP</name>
<dbReference type="Proteomes" id="UP001430356">
    <property type="component" value="Unassembled WGS sequence"/>
</dbReference>
<evidence type="ECO:0000256" key="1">
    <source>
        <dbReference type="SAM" id="Coils"/>
    </source>
</evidence>
<evidence type="ECO:0000313" key="4">
    <source>
        <dbReference type="Proteomes" id="UP001430356"/>
    </source>
</evidence>
<feature type="compositionally biased region" description="Pro residues" evidence="2">
    <location>
        <begin position="358"/>
        <end position="367"/>
    </location>
</feature>
<accession>A0AAW0EIK2</accession>
<gene>
    <name evidence="3" type="ORF">NESM_000309900</name>
</gene>
<feature type="coiled-coil region" evidence="1">
    <location>
        <begin position="172"/>
        <end position="219"/>
    </location>
</feature>
<feature type="region of interest" description="Disordered" evidence="2">
    <location>
        <begin position="354"/>
        <end position="455"/>
    </location>
</feature>
<feature type="compositionally biased region" description="Basic residues" evidence="2">
    <location>
        <begin position="403"/>
        <end position="432"/>
    </location>
</feature>
<feature type="compositionally biased region" description="Basic and acidic residues" evidence="2">
    <location>
        <begin position="433"/>
        <end position="446"/>
    </location>
</feature>
<evidence type="ECO:0000256" key="2">
    <source>
        <dbReference type="SAM" id="MobiDB-lite"/>
    </source>
</evidence>